<feature type="compositionally biased region" description="Gly residues" evidence="1">
    <location>
        <begin position="239"/>
        <end position="249"/>
    </location>
</feature>
<name>A0ABS1M8W8_9NOCA</name>
<sequence length="249" mass="24197">MNGSTLRRRAASAAALAVTAAALSIASGPAGAEPTTPLETATEALTIAAGENAEAQAGVNATVKAAQLVTAARLNNITFTPFGYSAPTIGCGSNMPFTMTVASAVAGVDGPDTGLAGPPGTLRFQATPAHSGMPLASGLSVAWLNVANGRSGINALDEMTEYNLPALAKTVDSGPGTVVASLWGTIDYPAARCVVFPTVGLFTVPDLPKAPAPSTDPAVPNGTGETGSGGTPAAPNGGADTGSGGAPAL</sequence>
<feature type="signal peptide" evidence="2">
    <location>
        <begin position="1"/>
        <end position="32"/>
    </location>
</feature>
<proteinExistence type="predicted"/>
<evidence type="ECO:0000313" key="4">
    <source>
        <dbReference type="Proteomes" id="UP000602198"/>
    </source>
</evidence>
<reference evidence="3 4" key="1">
    <citation type="submission" date="2021-01" db="EMBL/GenBank/DDBJ databases">
        <title>WGS of actinomycetes isolated from Thailand.</title>
        <authorList>
            <person name="Thawai C."/>
        </authorList>
    </citation>
    <scope>NUCLEOTIDE SEQUENCE [LARGE SCALE GENOMIC DNA]</scope>
    <source>
        <strain evidence="3 4">LPG 2</strain>
    </source>
</reference>
<accession>A0ABS1M8W8</accession>
<dbReference type="RefSeq" id="WP_201948751.1">
    <property type="nucleotide sequence ID" value="NZ_JAERRJ010000006.1"/>
</dbReference>
<comment type="caution">
    <text evidence="3">The sequence shown here is derived from an EMBL/GenBank/DDBJ whole genome shotgun (WGS) entry which is preliminary data.</text>
</comment>
<protein>
    <submittedName>
        <fullName evidence="3">Uncharacterized protein</fullName>
    </submittedName>
</protein>
<dbReference type="Proteomes" id="UP000602198">
    <property type="component" value="Unassembled WGS sequence"/>
</dbReference>
<keyword evidence="4" id="KW-1185">Reference proteome</keyword>
<feature type="chain" id="PRO_5046153527" evidence="2">
    <location>
        <begin position="33"/>
        <end position="249"/>
    </location>
</feature>
<evidence type="ECO:0000313" key="3">
    <source>
        <dbReference type="EMBL" id="MBL1076194.1"/>
    </source>
</evidence>
<dbReference type="EMBL" id="JAERRJ010000006">
    <property type="protein sequence ID" value="MBL1076194.1"/>
    <property type="molecule type" value="Genomic_DNA"/>
</dbReference>
<evidence type="ECO:0000256" key="2">
    <source>
        <dbReference type="SAM" id="SignalP"/>
    </source>
</evidence>
<evidence type="ECO:0000256" key="1">
    <source>
        <dbReference type="SAM" id="MobiDB-lite"/>
    </source>
</evidence>
<gene>
    <name evidence="3" type="ORF">JK358_17485</name>
</gene>
<feature type="region of interest" description="Disordered" evidence="1">
    <location>
        <begin position="209"/>
        <end position="249"/>
    </location>
</feature>
<keyword evidence="2" id="KW-0732">Signal</keyword>
<organism evidence="3 4">
    <name type="scientific">Nocardia acididurans</name>
    <dbReference type="NCBI Taxonomy" id="2802282"/>
    <lineage>
        <taxon>Bacteria</taxon>
        <taxon>Bacillati</taxon>
        <taxon>Actinomycetota</taxon>
        <taxon>Actinomycetes</taxon>
        <taxon>Mycobacteriales</taxon>
        <taxon>Nocardiaceae</taxon>
        <taxon>Nocardia</taxon>
    </lineage>
</organism>